<evidence type="ECO:0000313" key="1">
    <source>
        <dbReference type="EMBL" id="QKF94664.1"/>
    </source>
</evidence>
<evidence type="ECO:0000313" key="2">
    <source>
        <dbReference type="Proteomes" id="UP001162001"/>
    </source>
</evidence>
<dbReference type="EMBL" id="MT418680">
    <property type="protein sequence ID" value="QKF94664.1"/>
    <property type="molecule type" value="Genomic_DNA"/>
</dbReference>
<sequence>MDEVLIDRLLVDRRGISSESYMKTEKFIGYIIPNKLYEIQNNNIIETNKNKTILQREITIPQHIRIPNKWYDNKNNIGEHNNILGNNGEFKLNSDLIIPVADTTINNLAFYDCVLLKHNDIIEFESLQSLPIFNMKIGSKYVDDFLLTNIGGGCYLEYHDTPHFHMPLNEKSEGYLILGKIINNDCYLSAFKIPYNYAIYTSPFTIHCDGYLVGEYLVVYTITENYSTVLLKNNDMIANVRISD</sequence>
<organism evidence="1 2">
    <name type="scientific">Fadolivirus FV1/VV64</name>
    <dbReference type="NCBI Taxonomy" id="3070911"/>
    <lineage>
        <taxon>Viruses</taxon>
        <taxon>Varidnaviria</taxon>
        <taxon>Bamfordvirae</taxon>
        <taxon>Nucleocytoviricota</taxon>
        <taxon>Megaviricetes</taxon>
        <taxon>Imitervirales</taxon>
        <taxon>Mimiviridae</taxon>
        <taxon>Klosneuvirinae</taxon>
        <taxon>Fadolivirus</taxon>
        <taxon>Fadolivirus algeromassiliense</taxon>
    </lineage>
</organism>
<protein>
    <submittedName>
        <fullName evidence="1">Uncharacterized protein</fullName>
    </submittedName>
</protein>
<gene>
    <name evidence="1" type="ORF">Fadolivirus_1_1206</name>
</gene>
<dbReference type="Proteomes" id="UP001162001">
    <property type="component" value="Segment"/>
</dbReference>
<reference evidence="1 2" key="1">
    <citation type="submission" date="2020-04" db="EMBL/GenBank/DDBJ databases">
        <title>Advantages and limits of metagenomic assembly and binning of a giant virus.</title>
        <authorList>
            <person name="Schulz F."/>
            <person name="Andreani J."/>
            <person name="Francis R."/>
            <person name="Boudjemaa H."/>
            <person name="Bou Khalil J.Y."/>
            <person name="Lee J."/>
            <person name="La Scola B."/>
            <person name="Woyke T."/>
        </authorList>
    </citation>
    <scope>NUCLEOTIDE SEQUENCE [LARGE SCALE GENOMIC DNA]</scope>
    <source>
        <strain evidence="1 2">FV1/VV64</strain>
    </source>
</reference>
<accession>A0A7D3QVV6</accession>
<proteinExistence type="predicted"/>
<keyword evidence="2" id="KW-1185">Reference proteome</keyword>
<name>A0A7D3QVV6_9VIRU</name>